<gene>
    <name evidence="3" type="ORF">NLU13_5222</name>
</gene>
<dbReference type="EMBL" id="JAPDFR010000004">
    <property type="protein sequence ID" value="KAK0386909.1"/>
    <property type="molecule type" value="Genomic_DNA"/>
</dbReference>
<feature type="domain" description="BTB" evidence="2">
    <location>
        <begin position="13"/>
        <end position="84"/>
    </location>
</feature>
<sequence length="272" mass="30919">MEDPAFMKFMTSPMFTLVARGDSAEENEYHIHSDLLASLSTTLNELVNGSTKEAHERRVVWDTDERTIALFCEFAYTGDYEAVQRPPRPRRSIEQDGNIQGPYSRKRKAPSDEDLGVFGVPRVSFRMKSISFGKRAKNNAENASAQVDSEPPEQSRRFAEDAALAHARLMAFADYHGIPSLLRLSTQKLQEHIADQQVHFGVSLVKVLRSSTLPTRCVRDFLVEQSAKKIFTLWEMPRYRHAVQSRPDFMFEVLEAVIRRHRGVIGGCGGFR</sequence>
<dbReference type="InterPro" id="IPR011333">
    <property type="entry name" value="SKP1/BTB/POZ_sf"/>
</dbReference>
<evidence type="ECO:0000313" key="3">
    <source>
        <dbReference type="EMBL" id="KAK0386909.1"/>
    </source>
</evidence>
<evidence type="ECO:0000259" key="2">
    <source>
        <dbReference type="PROSITE" id="PS50097"/>
    </source>
</evidence>
<dbReference type="PANTHER" id="PTHR47843:SF5">
    <property type="entry name" value="BTB_POZ DOMAIN PROTEIN"/>
    <property type="match status" value="1"/>
</dbReference>
<keyword evidence="4" id="KW-1185">Reference proteome</keyword>
<proteinExistence type="predicted"/>
<feature type="region of interest" description="Disordered" evidence="1">
    <location>
        <begin position="137"/>
        <end position="157"/>
    </location>
</feature>
<reference evidence="3" key="1">
    <citation type="submission" date="2022-10" db="EMBL/GenBank/DDBJ databases">
        <title>Determination and structural analysis of whole genome sequence of Sarocladium strictum F4-1.</title>
        <authorList>
            <person name="Hu L."/>
            <person name="Jiang Y."/>
        </authorList>
    </citation>
    <scope>NUCLEOTIDE SEQUENCE</scope>
    <source>
        <strain evidence="3">F4-1</strain>
    </source>
</reference>
<dbReference type="Gene3D" id="3.30.710.10">
    <property type="entry name" value="Potassium Channel Kv1.1, Chain A"/>
    <property type="match status" value="1"/>
</dbReference>
<feature type="region of interest" description="Disordered" evidence="1">
    <location>
        <begin position="83"/>
        <end position="112"/>
    </location>
</feature>
<accession>A0AA39GH79</accession>
<protein>
    <recommendedName>
        <fullName evidence="2">BTB domain-containing protein</fullName>
    </recommendedName>
</protein>
<evidence type="ECO:0000313" key="4">
    <source>
        <dbReference type="Proteomes" id="UP001175261"/>
    </source>
</evidence>
<evidence type="ECO:0000256" key="1">
    <source>
        <dbReference type="SAM" id="MobiDB-lite"/>
    </source>
</evidence>
<dbReference type="PROSITE" id="PS50097">
    <property type="entry name" value="BTB"/>
    <property type="match status" value="1"/>
</dbReference>
<name>A0AA39GH79_SARSR</name>
<dbReference type="Proteomes" id="UP001175261">
    <property type="component" value="Unassembled WGS sequence"/>
</dbReference>
<dbReference type="PANTHER" id="PTHR47843">
    <property type="entry name" value="BTB DOMAIN-CONTAINING PROTEIN-RELATED"/>
    <property type="match status" value="1"/>
</dbReference>
<dbReference type="AlphaFoldDB" id="A0AA39GH79"/>
<organism evidence="3 4">
    <name type="scientific">Sarocladium strictum</name>
    <name type="common">Black bundle disease fungus</name>
    <name type="synonym">Acremonium strictum</name>
    <dbReference type="NCBI Taxonomy" id="5046"/>
    <lineage>
        <taxon>Eukaryota</taxon>
        <taxon>Fungi</taxon>
        <taxon>Dikarya</taxon>
        <taxon>Ascomycota</taxon>
        <taxon>Pezizomycotina</taxon>
        <taxon>Sordariomycetes</taxon>
        <taxon>Hypocreomycetidae</taxon>
        <taxon>Hypocreales</taxon>
        <taxon>Sarocladiaceae</taxon>
        <taxon>Sarocladium</taxon>
    </lineage>
</organism>
<comment type="caution">
    <text evidence="3">The sequence shown here is derived from an EMBL/GenBank/DDBJ whole genome shotgun (WGS) entry which is preliminary data.</text>
</comment>
<dbReference type="InterPro" id="IPR000210">
    <property type="entry name" value="BTB/POZ_dom"/>
</dbReference>